<evidence type="ECO:0000256" key="1">
    <source>
        <dbReference type="ARBA" id="ARBA00000683"/>
    </source>
</evidence>
<keyword evidence="24" id="KW-1185">Reference proteome</keyword>
<dbReference type="Gene3D" id="3.50.30.10">
    <property type="entry name" value="Phosphohistidine domain"/>
    <property type="match status" value="1"/>
</dbReference>
<dbReference type="GO" id="GO:0005737">
    <property type="term" value="C:cytoplasm"/>
    <property type="evidence" value="ECO:0007669"/>
    <property type="project" value="UniProtKB-SubCell"/>
</dbReference>
<evidence type="ECO:0000256" key="13">
    <source>
        <dbReference type="ARBA" id="ARBA00022777"/>
    </source>
</evidence>
<dbReference type="Pfam" id="PF05524">
    <property type="entry name" value="PEP-utilisers_N"/>
    <property type="match status" value="1"/>
</dbReference>
<evidence type="ECO:0000256" key="2">
    <source>
        <dbReference type="ARBA" id="ARBA00001946"/>
    </source>
</evidence>
<dbReference type="PANTHER" id="PTHR46244:SF4">
    <property type="entry name" value="MULTIPHOSPHORYL TRANSFER PROTEIN 1-RELATED"/>
    <property type="match status" value="1"/>
</dbReference>
<evidence type="ECO:0000256" key="15">
    <source>
        <dbReference type="ARBA" id="ARBA00033235"/>
    </source>
</evidence>
<evidence type="ECO:0000256" key="14">
    <source>
        <dbReference type="ARBA" id="ARBA00022842"/>
    </source>
</evidence>
<evidence type="ECO:0000256" key="6">
    <source>
        <dbReference type="ARBA" id="ARBA00016544"/>
    </source>
</evidence>
<comment type="cofactor">
    <cofactor evidence="2 16 19">
        <name>Mg(2+)</name>
        <dbReference type="ChEBI" id="CHEBI:18420"/>
    </cofactor>
</comment>
<keyword evidence="10 16" id="KW-0808">Transferase</keyword>
<keyword evidence="14 16" id="KW-0460">Magnesium</keyword>
<proteinExistence type="inferred from homology"/>
<dbReference type="Gene3D" id="3.20.20.60">
    <property type="entry name" value="Phosphoenolpyruvate-binding domains"/>
    <property type="match status" value="1"/>
</dbReference>
<sequence>MHTFRGEKVVGGIAIGKIAVVSCGGGGTDYHKESPKQEREKFQSAREKTLEQIERLRLKALEEIGEEEAYVFEAHTMMLQDLDLEEMIVEKIQQDLGAKEAISQARDYFSSLFLAMEDSYMQARSADVCDICNQMIDVLDGVEHQEITEPSLIVAMDLTPSQTLKMNRNCFLALITQEGSSCSHTAIMARTMGIPAINQIQIESEWDGEMAILDANEAQLIIAPSQEVLQKYQKLQEQEREKQSALLKLKQTKTCTKDGKEIKLYANIGGLEDAKTALDNGAEGIGLFRSEFLYLSRTNLPTEQEQFEIYKEVLEMMENRRVIVRTLDIGADKRIDYLNLDREENPALGYRAIRICLNEIEIFKTQLRALYRASVYGKLAIMFPMIIAVWEIRRIKAMIGEVQQELRDAGVAFDDQVEIGVMIETPASVMIAQELAAEVDFFSIGSNDLAQYTFALDRQNPKIENYHQSFDIALKRMFAQVIENAHKQGIWVGICGEMASDVDVLEELLRLGFDELSVSPKMILPMRQKILDFED</sequence>
<keyword evidence="9 16" id="KW-0762">Sugar transport</keyword>
<feature type="binding site" evidence="19">
    <location>
        <position position="424"/>
    </location>
    <ligand>
        <name>Mg(2+)</name>
        <dbReference type="ChEBI" id="CHEBI:18420"/>
    </ligand>
</feature>
<dbReference type="PIRSF" id="PIRSF000732">
    <property type="entry name" value="PTS_enzyme_I"/>
    <property type="match status" value="1"/>
</dbReference>
<dbReference type="InterPro" id="IPR036618">
    <property type="entry name" value="PtsI_HPr-bd_sf"/>
</dbReference>
<feature type="binding site" evidence="18">
    <location>
        <begin position="447"/>
        <end position="448"/>
    </location>
    <ligand>
        <name>phosphoenolpyruvate</name>
        <dbReference type="ChEBI" id="CHEBI:58702"/>
    </ligand>
</feature>
<comment type="subcellular location">
    <subcellularLocation>
        <location evidence="3 16">Cytoplasm</location>
    </subcellularLocation>
</comment>
<dbReference type="GO" id="GO:0009401">
    <property type="term" value="P:phosphoenolpyruvate-dependent sugar phosphotransferase system"/>
    <property type="evidence" value="ECO:0007669"/>
    <property type="project" value="UniProtKB-KW"/>
</dbReference>
<dbReference type="AlphaFoldDB" id="A0A1B1U3R6"/>
<dbReference type="InterPro" id="IPR023151">
    <property type="entry name" value="PEP_util_CS"/>
</dbReference>
<dbReference type="GO" id="GO:0046872">
    <property type="term" value="F:metal ion binding"/>
    <property type="evidence" value="ECO:0007669"/>
    <property type="project" value="UniProtKB-KW"/>
</dbReference>
<feature type="active site" description="Tele-phosphohistidine intermediate" evidence="17">
    <location>
        <position position="184"/>
    </location>
</feature>
<dbReference type="NCBIfam" id="TIGR01417">
    <property type="entry name" value="PTS_I_fam"/>
    <property type="match status" value="1"/>
</dbReference>
<evidence type="ECO:0000256" key="11">
    <source>
        <dbReference type="ARBA" id="ARBA00022683"/>
    </source>
</evidence>
<dbReference type="InterPro" id="IPR040442">
    <property type="entry name" value="Pyrv_kinase-like_dom_sf"/>
</dbReference>
<dbReference type="GO" id="GO:0016301">
    <property type="term" value="F:kinase activity"/>
    <property type="evidence" value="ECO:0007669"/>
    <property type="project" value="UniProtKB-KW"/>
</dbReference>
<dbReference type="EMBL" id="CP016503">
    <property type="protein sequence ID" value="ANV97372.1"/>
    <property type="molecule type" value="Genomic_DNA"/>
</dbReference>
<dbReference type="STRING" id="222136.BBW65_00395"/>
<evidence type="ECO:0000259" key="22">
    <source>
        <dbReference type="Pfam" id="PF05524"/>
    </source>
</evidence>
<evidence type="ECO:0000256" key="12">
    <source>
        <dbReference type="ARBA" id="ARBA00022723"/>
    </source>
</evidence>
<evidence type="ECO:0000256" key="16">
    <source>
        <dbReference type="PIRNR" id="PIRNR000732"/>
    </source>
</evidence>
<feature type="binding site" evidence="18">
    <location>
        <position position="325"/>
    </location>
    <ligand>
        <name>phosphoenolpyruvate</name>
        <dbReference type="ChEBI" id="CHEBI:58702"/>
    </ligand>
</feature>
<evidence type="ECO:0000256" key="10">
    <source>
        <dbReference type="ARBA" id="ARBA00022679"/>
    </source>
</evidence>
<dbReference type="InterPro" id="IPR000121">
    <property type="entry name" value="PEP_util_C"/>
</dbReference>
<evidence type="ECO:0000313" key="24">
    <source>
        <dbReference type="Proteomes" id="UP000092884"/>
    </source>
</evidence>
<feature type="binding site" evidence="18">
    <location>
        <position position="458"/>
    </location>
    <ligand>
        <name>phosphoenolpyruvate</name>
        <dbReference type="ChEBI" id="CHEBI:58702"/>
    </ligand>
</feature>
<name>A0A1B1U3R6_9HELI</name>
<feature type="active site" description="Proton donor" evidence="17">
    <location>
        <position position="495"/>
    </location>
</feature>
<evidence type="ECO:0000256" key="7">
    <source>
        <dbReference type="ARBA" id="ARBA00022448"/>
    </source>
</evidence>
<dbReference type="Pfam" id="PF00391">
    <property type="entry name" value="PEP-utilizers"/>
    <property type="match status" value="1"/>
</dbReference>
<dbReference type="InterPro" id="IPR008731">
    <property type="entry name" value="PTS_EIN"/>
</dbReference>
<keyword evidence="8 16" id="KW-0963">Cytoplasm</keyword>
<dbReference type="Pfam" id="PF02896">
    <property type="entry name" value="PEP-utilizers_C"/>
    <property type="match status" value="1"/>
</dbReference>
<evidence type="ECO:0000256" key="9">
    <source>
        <dbReference type="ARBA" id="ARBA00022597"/>
    </source>
</evidence>
<evidence type="ECO:0000256" key="4">
    <source>
        <dbReference type="ARBA" id="ARBA00007837"/>
    </source>
</evidence>
<comment type="similarity">
    <text evidence="4 16">Belongs to the PEP-utilizing enzyme family.</text>
</comment>
<feature type="domain" description="Phosphotransferase system enzyme I N-terminal" evidence="22">
    <location>
        <begin position="5"/>
        <end position="124"/>
    </location>
</feature>
<dbReference type="RefSeq" id="WP_066338273.1">
    <property type="nucleotide sequence ID" value="NZ_CP016503.1"/>
</dbReference>
<dbReference type="KEGG" id="het:BBW65_00395"/>
<dbReference type="OrthoDB" id="9765468at2"/>
<protein>
    <recommendedName>
        <fullName evidence="6 16">Phosphoenolpyruvate-protein phosphotransferase</fullName>
        <ecNumber evidence="5 16">2.7.3.9</ecNumber>
    </recommendedName>
    <alternativeName>
        <fullName evidence="15 16">Phosphotransferase system, enzyme I</fullName>
    </alternativeName>
</protein>
<dbReference type="Proteomes" id="UP000092884">
    <property type="component" value="Chromosome"/>
</dbReference>
<dbReference type="SUPFAM" id="SSF52009">
    <property type="entry name" value="Phosphohistidine domain"/>
    <property type="match status" value="1"/>
</dbReference>
<dbReference type="InterPro" id="IPR008279">
    <property type="entry name" value="PEP-util_enz_mobile_dom"/>
</dbReference>
<dbReference type="InterPro" id="IPR015813">
    <property type="entry name" value="Pyrv/PenolPyrv_kinase-like_dom"/>
</dbReference>
<dbReference type="PANTHER" id="PTHR46244">
    <property type="entry name" value="PHOSPHOENOLPYRUVATE-PROTEIN PHOSPHOTRANSFERASE"/>
    <property type="match status" value="1"/>
</dbReference>
<dbReference type="PROSITE" id="PS00742">
    <property type="entry name" value="PEP_ENZYMES_2"/>
    <property type="match status" value="1"/>
</dbReference>
<dbReference type="EC" id="2.7.3.9" evidence="5 16"/>
<keyword evidence="12 16" id="KW-0479">Metal-binding</keyword>
<comment type="function">
    <text evidence="16">General (non sugar-specific) component of the phosphoenolpyruvate-dependent sugar phosphotransferase system (sugar PTS). This major carbohydrate active-transport system catalyzes the phosphorylation of incoming sugar substrates concomitantly with their translocation across the cell membrane. Enzyme I transfers the phosphoryl group from phosphoenolpyruvate (PEP) to the phosphoryl carrier protein (HPr).</text>
</comment>
<evidence type="ECO:0000256" key="3">
    <source>
        <dbReference type="ARBA" id="ARBA00004496"/>
    </source>
</evidence>
<keyword evidence="11 16" id="KW-0598">Phosphotransferase system</keyword>
<comment type="catalytic activity">
    <reaction evidence="1 16">
        <text>L-histidyl-[protein] + phosphoenolpyruvate = N(pros)-phospho-L-histidyl-[protein] + pyruvate</text>
        <dbReference type="Rhea" id="RHEA:23880"/>
        <dbReference type="Rhea" id="RHEA-COMP:9745"/>
        <dbReference type="Rhea" id="RHEA-COMP:9746"/>
        <dbReference type="ChEBI" id="CHEBI:15361"/>
        <dbReference type="ChEBI" id="CHEBI:29979"/>
        <dbReference type="ChEBI" id="CHEBI:58702"/>
        <dbReference type="ChEBI" id="CHEBI:64837"/>
        <dbReference type="EC" id="2.7.3.9"/>
    </reaction>
</comment>
<evidence type="ECO:0000259" key="21">
    <source>
        <dbReference type="Pfam" id="PF02896"/>
    </source>
</evidence>
<evidence type="ECO:0000259" key="20">
    <source>
        <dbReference type="Pfam" id="PF00391"/>
    </source>
</evidence>
<dbReference type="InterPro" id="IPR050499">
    <property type="entry name" value="PEP-utilizing_PTS_enzyme"/>
</dbReference>
<dbReference type="InterPro" id="IPR006318">
    <property type="entry name" value="PTS_EI-like"/>
</dbReference>
<reference evidence="24" key="1">
    <citation type="submission" date="2016-07" db="EMBL/GenBank/DDBJ databases">
        <authorList>
            <person name="Florea S."/>
            <person name="Webb J.S."/>
            <person name="Jaromczyk J."/>
            <person name="Schardl C.L."/>
        </authorList>
    </citation>
    <scope>NUCLEOTIDE SEQUENCE [LARGE SCALE GENOMIC DNA]</scope>
    <source>
        <strain evidence="24">MIT 01-6242</strain>
    </source>
</reference>
<dbReference type="Gene3D" id="1.10.274.10">
    <property type="entry name" value="PtsI, HPr-binding domain"/>
    <property type="match status" value="1"/>
</dbReference>
<dbReference type="SUPFAM" id="SSF47831">
    <property type="entry name" value="Enzyme I of the PEP:sugar phosphotransferase system HPr-binding (sub)domain"/>
    <property type="match status" value="1"/>
</dbReference>
<evidence type="ECO:0000256" key="17">
    <source>
        <dbReference type="PIRSR" id="PIRSR000732-1"/>
    </source>
</evidence>
<keyword evidence="13 16" id="KW-0418">Kinase</keyword>
<organism evidence="23 24">
    <name type="scientific">Helicobacter enhydrae</name>
    <dbReference type="NCBI Taxonomy" id="222136"/>
    <lineage>
        <taxon>Bacteria</taxon>
        <taxon>Pseudomonadati</taxon>
        <taxon>Campylobacterota</taxon>
        <taxon>Epsilonproteobacteria</taxon>
        <taxon>Campylobacterales</taxon>
        <taxon>Helicobacteraceae</taxon>
        <taxon>Helicobacter</taxon>
    </lineage>
</organism>
<gene>
    <name evidence="23" type="ORF">BBW65_00395</name>
</gene>
<dbReference type="InterPro" id="IPR024692">
    <property type="entry name" value="PTS_EI"/>
</dbReference>
<evidence type="ECO:0000256" key="19">
    <source>
        <dbReference type="PIRSR" id="PIRSR000732-3"/>
    </source>
</evidence>
<keyword evidence="23" id="KW-0670">Pyruvate</keyword>
<dbReference type="GO" id="GO:0008965">
    <property type="term" value="F:phosphoenolpyruvate-protein phosphotransferase activity"/>
    <property type="evidence" value="ECO:0007669"/>
    <property type="project" value="UniProtKB-EC"/>
</dbReference>
<dbReference type="SUPFAM" id="SSF51621">
    <property type="entry name" value="Phosphoenolpyruvate/pyruvate domain"/>
    <property type="match status" value="1"/>
</dbReference>
<feature type="domain" description="PEP-utilising enzyme C-terminal" evidence="21">
    <location>
        <begin position="248"/>
        <end position="531"/>
    </location>
</feature>
<evidence type="ECO:0000256" key="8">
    <source>
        <dbReference type="ARBA" id="ARBA00022490"/>
    </source>
</evidence>
<accession>A0A1B1U3R6</accession>
<keyword evidence="7 16" id="KW-0813">Transport</keyword>
<dbReference type="PRINTS" id="PR01736">
    <property type="entry name" value="PHPHTRNFRASE"/>
</dbReference>
<dbReference type="InterPro" id="IPR036637">
    <property type="entry name" value="Phosphohistidine_dom_sf"/>
</dbReference>
<evidence type="ECO:0000313" key="23">
    <source>
        <dbReference type="EMBL" id="ANV97372.1"/>
    </source>
</evidence>
<feature type="binding site" evidence="19">
    <location>
        <position position="448"/>
    </location>
    <ligand>
        <name>Mg(2+)</name>
        <dbReference type="ChEBI" id="CHEBI:18420"/>
    </ligand>
</feature>
<feature type="domain" description="PEP-utilising enzyme mobile" evidence="20">
    <location>
        <begin position="148"/>
        <end position="216"/>
    </location>
</feature>
<feature type="binding site" evidence="18">
    <location>
        <position position="289"/>
    </location>
    <ligand>
        <name>phosphoenolpyruvate</name>
        <dbReference type="ChEBI" id="CHEBI:58702"/>
    </ligand>
</feature>
<evidence type="ECO:0000256" key="5">
    <source>
        <dbReference type="ARBA" id="ARBA00012232"/>
    </source>
</evidence>
<evidence type="ECO:0000256" key="18">
    <source>
        <dbReference type="PIRSR" id="PIRSR000732-2"/>
    </source>
</evidence>